<name>A0A2J7QYB5_9NEOP</name>
<dbReference type="AlphaFoldDB" id="A0A2J7QYB5"/>
<comment type="caution">
    <text evidence="5">The sequence shown here is derived from an EMBL/GenBank/DDBJ whole genome shotgun (WGS) entry which is preliminary data.</text>
</comment>
<dbReference type="FunCoup" id="A0A2J7QYB5">
    <property type="interactions" value="215"/>
</dbReference>
<dbReference type="PROSITE" id="PS51304">
    <property type="entry name" value="GALECTIN"/>
    <property type="match status" value="2"/>
</dbReference>
<dbReference type="Pfam" id="PF00337">
    <property type="entry name" value="Gal-bind_lectin"/>
    <property type="match status" value="2"/>
</dbReference>
<dbReference type="SMART" id="SM00276">
    <property type="entry name" value="GLECT"/>
    <property type="match status" value="2"/>
</dbReference>
<reference evidence="5 6" key="1">
    <citation type="submission" date="2017-12" db="EMBL/GenBank/DDBJ databases">
        <title>Hemimetabolous genomes reveal molecular basis of termite eusociality.</title>
        <authorList>
            <person name="Harrison M.C."/>
            <person name="Jongepier E."/>
            <person name="Robertson H.M."/>
            <person name="Arning N."/>
            <person name="Bitard-Feildel T."/>
            <person name="Chao H."/>
            <person name="Childers C.P."/>
            <person name="Dinh H."/>
            <person name="Doddapaneni H."/>
            <person name="Dugan S."/>
            <person name="Gowin J."/>
            <person name="Greiner C."/>
            <person name="Han Y."/>
            <person name="Hu H."/>
            <person name="Hughes D.S.T."/>
            <person name="Huylmans A.-K."/>
            <person name="Kemena C."/>
            <person name="Kremer L.P.M."/>
            <person name="Lee S.L."/>
            <person name="Lopez-Ezquerra A."/>
            <person name="Mallet L."/>
            <person name="Monroy-Kuhn J.M."/>
            <person name="Moser A."/>
            <person name="Murali S.C."/>
            <person name="Muzny D.M."/>
            <person name="Otani S."/>
            <person name="Piulachs M.-D."/>
            <person name="Poelchau M."/>
            <person name="Qu J."/>
            <person name="Schaub F."/>
            <person name="Wada-Katsumata A."/>
            <person name="Worley K.C."/>
            <person name="Xie Q."/>
            <person name="Ylla G."/>
            <person name="Poulsen M."/>
            <person name="Gibbs R.A."/>
            <person name="Schal C."/>
            <person name="Richards S."/>
            <person name="Belles X."/>
            <person name="Korb J."/>
            <person name="Bornberg-Bauer E."/>
        </authorList>
    </citation>
    <scope>NUCLEOTIDE SEQUENCE [LARGE SCALE GENOMIC DNA]</scope>
    <source>
        <tissue evidence="5">Whole body</tissue>
    </source>
</reference>
<dbReference type="PANTHER" id="PTHR11346:SF176">
    <property type="entry name" value="32 KDA BETA-GALACTOSIDE-BINDING LECTIN LEC-3"/>
    <property type="match status" value="1"/>
</dbReference>
<dbReference type="GO" id="GO:0030246">
    <property type="term" value="F:carbohydrate binding"/>
    <property type="evidence" value="ECO:0007669"/>
    <property type="project" value="UniProtKB-UniRule"/>
</dbReference>
<dbReference type="InterPro" id="IPR013320">
    <property type="entry name" value="ConA-like_dom_sf"/>
</dbReference>
<proteinExistence type="predicted"/>
<evidence type="ECO:0000259" key="4">
    <source>
        <dbReference type="PROSITE" id="PS51304"/>
    </source>
</evidence>
<dbReference type="FunFam" id="2.60.120.200:FF:000124">
    <property type="entry name" value="Galectin-4"/>
    <property type="match status" value="1"/>
</dbReference>
<keyword evidence="6" id="KW-1185">Reference proteome</keyword>
<evidence type="ECO:0000313" key="6">
    <source>
        <dbReference type="Proteomes" id="UP000235965"/>
    </source>
</evidence>
<gene>
    <name evidence="5" type="primary">LGALS8_1</name>
    <name evidence="5" type="ORF">B7P43_G16998</name>
</gene>
<dbReference type="InterPro" id="IPR001079">
    <property type="entry name" value="Galectin_CRD"/>
</dbReference>
<dbReference type="InterPro" id="IPR044156">
    <property type="entry name" value="Galectin-like"/>
</dbReference>
<dbReference type="Gene3D" id="2.60.120.200">
    <property type="match status" value="2"/>
</dbReference>
<accession>A0A2J7QYB5</accession>
<dbReference type="PANTHER" id="PTHR11346">
    <property type="entry name" value="GALECTIN"/>
    <property type="match status" value="1"/>
</dbReference>
<evidence type="ECO:0000256" key="1">
    <source>
        <dbReference type="ARBA" id="ARBA00022734"/>
    </source>
</evidence>
<dbReference type="GO" id="GO:0016936">
    <property type="term" value="F:galactoside binding"/>
    <property type="evidence" value="ECO:0007669"/>
    <property type="project" value="TreeGrafter"/>
</dbReference>
<dbReference type="SMART" id="SM00908">
    <property type="entry name" value="Gal-bind_lectin"/>
    <property type="match status" value="2"/>
</dbReference>
<keyword evidence="1 3" id="KW-0430">Lectin</keyword>
<organism evidence="5 6">
    <name type="scientific">Cryptotermes secundus</name>
    <dbReference type="NCBI Taxonomy" id="105785"/>
    <lineage>
        <taxon>Eukaryota</taxon>
        <taxon>Metazoa</taxon>
        <taxon>Ecdysozoa</taxon>
        <taxon>Arthropoda</taxon>
        <taxon>Hexapoda</taxon>
        <taxon>Insecta</taxon>
        <taxon>Pterygota</taxon>
        <taxon>Neoptera</taxon>
        <taxon>Polyneoptera</taxon>
        <taxon>Dictyoptera</taxon>
        <taxon>Blattodea</taxon>
        <taxon>Blattoidea</taxon>
        <taxon>Termitoidae</taxon>
        <taxon>Kalotermitidae</taxon>
        <taxon>Cryptotermitinae</taxon>
        <taxon>Cryptotermes</taxon>
    </lineage>
</organism>
<dbReference type="Proteomes" id="UP000235965">
    <property type="component" value="Unassembled WGS sequence"/>
</dbReference>
<keyword evidence="2" id="KW-0677">Repeat</keyword>
<dbReference type="STRING" id="105785.A0A2J7QYB5"/>
<dbReference type="SUPFAM" id="SSF49899">
    <property type="entry name" value="Concanavalin A-like lectins/glucanases"/>
    <property type="match status" value="2"/>
</dbReference>
<dbReference type="InParanoid" id="A0A2J7QYB5"/>
<dbReference type="CDD" id="cd00070">
    <property type="entry name" value="GLECT"/>
    <property type="match status" value="2"/>
</dbReference>
<evidence type="ECO:0000256" key="2">
    <source>
        <dbReference type="ARBA" id="ARBA00022737"/>
    </source>
</evidence>
<dbReference type="EMBL" id="NEVH01009108">
    <property type="protein sequence ID" value="PNF33573.1"/>
    <property type="molecule type" value="Genomic_DNA"/>
</dbReference>
<feature type="domain" description="Galectin" evidence="4">
    <location>
        <begin position="54"/>
        <end position="186"/>
    </location>
</feature>
<evidence type="ECO:0000313" key="5">
    <source>
        <dbReference type="EMBL" id="PNF33573.1"/>
    </source>
</evidence>
<evidence type="ECO:0000256" key="3">
    <source>
        <dbReference type="RuleBase" id="RU102079"/>
    </source>
</evidence>
<dbReference type="EMBL" id="NEVH01009108">
    <property type="protein sequence ID" value="PNF33572.1"/>
    <property type="molecule type" value="Genomic_DNA"/>
</dbReference>
<feature type="domain" description="Galectin" evidence="4">
    <location>
        <begin position="223"/>
        <end position="357"/>
    </location>
</feature>
<sequence length="357" mass="40280">MGWKSCVECCGGSGDTKNEGEEVPVEMGEEVDEQFVFLEQFPTDKRVENPPVPFVGELSVPIDVGRAIDVEGEILLHATRFSVNLACGSTPASDVAFHLNPRFDQNYVVRNSRLGGRWGHEECAATQRNPFKRGAKFYLTILAAEDGFMVAVNNYHFCSYAYRTLRLRIQTVQIQGDVTVNSFEYHMTESYPEIRPDMRDPVVTISHTMPLSESITDNVVLPVLGNLPMGLLIGQELEIVGRIKLLPHSFFVNLQNSMHMWPHPDILLHVNPRFHASVGYGVIMNSWSKGKWGTEHKYPLLFTPGRPFSMKILCKRDEYLVTVDGVNLGAYRYLSSTHTVNMMYIEGDVFIKEVTVS</sequence>
<dbReference type="OrthoDB" id="5795596at2759"/>
<protein>
    <recommendedName>
        <fullName evidence="3">Galectin</fullName>
    </recommendedName>
</protein>